<evidence type="ECO:0000256" key="2">
    <source>
        <dbReference type="ARBA" id="ARBA00010741"/>
    </source>
</evidence>
<dbReference type="GO" id="GO:0000150">
    <property type="term" value="F:DNA strand exchange activity"/>
    <property type="evidence" value="ECO:0007669"/>
    <property type="project" value="InterPro"/>
</dbReference>
<keyword evidence="5" id="KW-0496">Mitochondrion</keyword>
<dbReference type="GO" id="GO:0003735">
    <property type="term" value="F:structural constituent of ribosome"/>
    <property type="evidence" value="ECO:0007669"/>
    <property type="project" value="TreeGrafter"/>
</dbReference>
<keyword evidence="10" id="KW-1185">Reference proteome</keyword>
<evidence type="ECO:0000256" key="3">
    <source>
        <dbReference type="ARBA" id="ARBA00022980"/>
    </source>
</evidence>
<dbReference type="GO" id="GO:0005739">
    <property type="term" value="C:mitochondrion"/>
    <property type="evidence" value="ECO:0007669"/>
    <property type="project" value="UniProtKB-SubCell"/>
</dbReference>
<dbReference type="GO" id="GO:0003697">
    <property type="term" value="F:single-stranded DNA binding"/>
    <property type="evidence" value="ECO:0007669"/>
    <property type="project" value="InterPro"/>
</dbReference>
<evidence type="ECO:0000256" key="4">
    <source>
        <dbReference type="ARBA" id="ARBA00023015"/>
    </source>
</evidence>
<dbReference type="STRING" id="268505.A0A2A9PG56"/>
<evidence type="ECO:0000256" key="1">
    <source>
        <dbReference type="ARBA" id="ARBA00004173"/>
    </source>
</evidence>
<evidence type="ECO:0000256" key="6">
    <source>
        <dbReference type="ARBA" id="ARBA00023163"/>
    </source>
</evidence>
<dbReference type="InterPro" id="IPR024629">
    <property type="entry name" value="Ribosomal_mL67"/>
</dbReference>
<dbReference type="OrthoDB" id="5333655at2759"/>
<keyword evidence="6" id="KW-0804">Transcription</keyword>
<comment type="caution">
    <text evidence="9">The sequence shown here is derived from an EMBL/GenBank/DDBJ whole genome shotgun (WGS) entry which is preliminary data.</text>
</comment>
<dbReference type="PANTHER" id="PTHR28184">
    <property type="entry name" value="MITOCHONDRIAL HOMOLOGOUS RECOMBINATION PROTEIN 1"/>
    <property type="match status" value="1"/>
</dbReference>
<dbReference type="GO" id="GO:1990904">
    <property type="term" value="C:ribonucleoprotein complex"/>
    <property type="evidence" value="ECO:0007669"/>
    <property type="project" value="UniProtKB-KW"/>
</dbReference>
<proteinExistence type="inferred from homology"/>
<dbReference type="AlphaFoldDB" id="A0A2A9PG56"/>
<dbReference type="Pfam" id="PF12829">
    <property type="entry name" value="Mhr1"/>
    <property type="match status" value="1"/>
</dbReference>
<evidence type="ECO:0000256" key="7">
    <source>
        <dbReference type="ARBA" id="ARBA00023274"/>
    </source>
</evidence>
<gene>
    <name evidence="9" type="ORF">XA68_11759</name>
</gene>
<dbReference type="GO" id="GO:0005840">
    <property type="term" value="C:ribosome"/>
    <property type="evidence" value="ECO:0007669"/>
    <property type="project" value="UniProtKB-KW"/>
</dbReference>
<dbReference type="PANTHER" id="PTHR28184:SF1">
    <property type="entry name" value="LARGE RIBOSOMAL SUBUNIT PROTEIN ML67"/>
    <property type="match status" value="1"/>
</dbReference>
<evidence type="ECO:0000256" key="5">
    <source>
        <dbReference type="ARBA" id="ARBA00023128"/>
    </source>
</evidence>
<dbReference type="EMBL" id="LAZP02000167">
    <property type="protein sequence ID" value="PFH59867.1"/>
    <property type="molecule type" value="Genomic_DNA"/>
</dbReference>
<sequence length="319" mass="36656">MRPQKRAPPKEPPGHGEEIWVFSCHRTNQVVFSFEQNVHRHHVLKQIPFAGKKSKPAVIRKDLWAPLAHLKFPKGLGQVGISVFRQLRELKHLGEVSWDTNLIYKRPSEYTEEEKERLRENPDSPRPLRTLAQRSSAINDQKRQVIANIAAILSGEGVGNRMWISQLGLSLAQHVNAQRFAQIKVNQMRRKIFLRLRSRANKLAYEEDKLDMINAFNDRRASDSSRGWAKQLVEARNNLLEDPVITLCRVTVSWANEQDKHYAMKWTDNVTHDLIHSDDCYDVESRIQVPVELSKGLPAQDIERPVMDIESTLKAGAVS</sequence>
<accession>A0A2A9PG56</accession>
<reference evidence="9 10" key="2">
    <citation type="journal article" date="2017" name="Sci. Rep.">
        <title>Ant-infecting Ophiocordyceps genomes reveal a high diversity of potential behavioral manipulation genes and a possible major role for enterotoxins.</title>
        <authorList>
            <person name="de Bekker C."/>
            <person name="Ohm R.A."/>
            <person name="Evans H.C."/>
            <person name="Brachmann A."/>
            <person name="Hughes D.P."/>
        </authorList>
    </citation>
    <scope>NUCLEOTIDE SEQUENCE [LARGE SCALE GENOMIC DNA]</scope>
    <source>
        <strain evidence="9 10">SC16a</strain>
    </source>
</reference>
<reference evidence="9 10" key="1">
    <citation type="journal article" date="2015" name="BMC Genomics">
        <title>Gene expression during zombie ant biting behavior reflects the complexity underlying fungal parasitic behavioral manipulation.</title>
        <authorList>
            <person name="de Bekker C."/>
            <person name="Ohm R.A."/>
            <person name="Loreto R.G."/>
            <person name="Sebastian A."/>
            <person name="Albert I."/>
            <person name="Merrow M."/>
            <person name="Brachmann A."/>
            <person name="Hughes D.P."/>
        </authorList>
    </citation>
    <scope>NUCLEOTIDE SEQUENCE [LARGE SCALE GENOMIC DNA]</scope>
    <source>
        <strain evidence="9 10">SC16a</strain>
    </source>
</reference>
<keyword evidence="4" id="KW-0805">Transcription regulation</keyword>
<comment type="subcellular location">
    <subcellularLocation>
        <location evidence="1">Mitochondrion</location>
    </subcellularLocation>
</comment>
<dbReference type="Proteomes" id="UP000037136">
    <property type="component" value="Unassembled WGS sequence"/>
</dbReference>
<protein>
    <recommendedName>
        <fullName evidence="8">Large ribosomal subunit protein mL67</fullName>
    </recommendedName>
</protein>
<keyword evidence="7" id="KW-0687">Ribonucleoprotein</keyword>
<organism evidence="9 10">
    <name type="scientific">Ophiocordyceps unilateralis</name>
    <name type="common">Zombie-ant fungus</name>
    <name type="synonym">Torrubia unilateralis</name>
    <dbReference type="NCBI Taxonomy" id="268505"/>
    <lineage>
        <taxon>Eukaryota</taxon>
        <taxon>Fungi</taxon>
        <taxon>Dikarya</taxon>
        <taxon>Ascomycota</taxon>
        <taxon>Pezizomycotina</taxon>
        <taxon>Sordariomycetes</taxon>
        <taxon>Hypocreomycetidae</taxon>
        <taxon>Hypocreales</taxon>
        <taxon>Ophiocordycipitaceae</taxon>
        <taxon>Ophiocordyceps</taxon>
    </lineage>
</organism>
<name>A0A2A9PG56_OPHUN</name>
<evidence type="ECO:0000256" key="8">
    <source>
        <dbReference type="ARBA" id="ARBA00035185"/>
    </source>
</evidence>
<evidence type="ECO:0000313" key="9">
    <source>
        <dbReference type="EMBL" id="PFH59867.1"/>
    </source>
</evidence>
<evidence type="ECO:0000313" key="10">
    <source>
        <dbReference type="Proteomes" id="UP000037136"/>
    </source>
</evidence>
<comment type="similarity">
    <text evidence="2">Belongs to the mitochondrion-specific ribosomal protein mL67 family.</text>
</comment>
<keyword evidence="3" id="KW-0689">Ribosomal protein</keyword>